<reference evidence="3" key="1">
    <citation type="journal article" date="2020" name="bioRxiv">
        <title>Historical genomics reveals the evolutionary mechanisms behind multiple outbreaks of the host-specific coffee wilt pathogen Fusarium xylarioides.</title>
        <authorList>
            <person name="Peck D."/>
            <person name="Nowell R.W."/>
            <person name="Flood J."/>
            <person name="Ryan M.J."/>
            <person name="Barraclough T.G."/>
        </authorList>
    </citation>
    <scope>NUCLEOTIDE SEQUENCE</scope>
    <source>
        <strain evidence="3">IMI 127659i</strain>
    </source>
</reference>
<sequence length="229" mass="26666">MEAAFNAFDPDLYVATLHSRPEKPIDNTARPDEEPATQRGYHFEPLNLEERDPDISTIASQAAAPVDLFLQFLPEKIVEKWVQYTNEAADRYSRENHDFSRSWKPVNLAEVYLFIGIIIYIGLHREADLRSYWAANTFEKFLPDHPISRLMTRDRFFQLFRRVRIYNEAALDPTESHDPLNYQKVDEYSNFLQNEAISLWKPGLRVAVDECIIGYKGRSKITLTIPSKP</sequence>
<protein>
    <recommendedName>
        <fullName evidence="2">PiggyBac transposable element-derived protein domain-containing protein</fullName>
    </recommendedName>
</protein>
<dbReference type="PANTHER" id="PTHR46599">
    <property type="entry name" value="PIGGYBAC TRANSPOSABLE ELEMENT-DERIVED PROTEIN 4"/>
    <property type="match status" value="1"/>
</dbReference>
<dbReference type="OrthoDB" id="5428673at2759"/>
<dbReference type="InterPro" id="IPR029526">
    <property type="entry name" value="PGBD"/>
</dbReference>
<evidence type="ECO:0000259" key="2">
    <source>
        <dbReference type="Pfam" id="PF13843"/>
    </source>
</evidence>
<accession>A0A9P7HDI3</accession>
<evidence type="ECO:0000313" key="3">
    <source>
        <dbReference type="EMBL" id="KAG5756453.1"/>
    </source>
</evidence>
<evidence type="ECO:0000313" key="4">
    <source>
        <dbReference type="Proteomes" id="UP000750502"/>
    </source>
</evidence>
<dbReference type="AlphaFoldDB" id="A0A9P7HDI3"/>
<dbReference type="EMBL" id="JADFTT010001341">
    <property type="protein sequence ID" value="KAG5756453.1"/>
    <property type="molecule type" value="Genomic_DNA"/>
</dbReference>
<feature type="region of interest" description="Disordered" evidence="1">
    <location>
        <begin position="19"/>
        <end position="40"/>
    </location>
</feature>
<feature type="domain" description="PiggyBac transposable element-derived protein" evidence="2">
    <location>
        <begin position="65"/>
        <end position="229"/>
    </location>
</feature>
<feature type="compositionally biased region" description="Basic and acidic residues" evidence="1">
    <location>
        <begin position="19"/>
        <end position="33"/>
    </location>
</feature>
<dbReference type="Proteomes" id="UP000750502">
    <property type="component" value="Unassembled WGS sequence"/>
</dbReference>
<proteinExistence type="predicted"/>
<name>A0A9P7HDI3_9HYPO</name>
<dbReference type="PANTHER" id="PTHR46599:SF3">
    <property type="entry name" value="PIGGYBAC TRANSPOSABLE ELEMENT-DERIVED PROTEIN 4"/>
    <property type="match status" value="1"/>
</dbReference>
<keyword evidence="4" id="KW-1185">Reference proteome</keyword>
<organism evidence="3 4">
    <name type="scientific">Fusarium xylarioides</name>
    <dbReference type="NCBI Taxonomy" id="221167"/>
    <lineage>
        <taxon>Eukaryota</taxon>
        <taxon>Fungi</taxon>
        <taxon>Dikarya</taxon>
        <taxon>Ascomycota</taxon>
        <taxon>Pezizomycotina</taxon>
        <taxon>Sordariomycetes</taxon>
        <taxon>Hypocreomycetidae</taxon>
        <taxon>Hypocreales</taxon>
        <taxon>Nectriaceae</taxon>
        <taxon>Fusarium</taxon>
        <taxon>Fusarium fujikuroi species complex</taxon>
    </lineage>
</organism>
<evidence type="ECO:0000256" key="1">
    <source>
        <dbReference type="SAM" id="MobiDB-lite"/>
    </source>
</evidence>
<gene>
    <name evidence="3" type="ORF">H9Q72_014444</name>
</gene>
<reference evidence="3" key="2">
    <citation type="submission" date="2020-10" db="EMBL/GenBank/DDBJ databases">
        <authorList>
            <person name="Peck L.D."/>
            <person name="Nowell R.W."/>
            <person name="Flood J."/>
            <person name="Ryan M.J."/>
            <person name="Barraclough T.G."/>
        </authorList>
    </citation>
    <scope>NUCLEOTIDE SEQUENCE</scope>
    <source>
        <strain evidence="3">IMI 127659i</strain>
    </source>
</reference>
<comment type="caution">
    <text evidence="3">The sequence shown here is derived from an EMBL/GenBank/DDBJ whole genome shotgun (WGS) entry which is preliminary data.</text>
</comment>
<feature type="non-terminal residue" evidence="3">
    <location>
        <position position="229"/>
    </location>
</feature>
<dbReference type="Pfam" id="PF13843">
    <property type="entry name" value="DDE_Tnp_1_7"/>
    <property type="match status" value="1"/>
</dbReference>